<dbReference type="Pfam" id="PF13458">
    <property type="entry name" value="Peripla_BP_6"/>
    <property type="match status" value="1"/>
</dbReference>
<keyword evidence="6" id="KW-1185">Reference proteome</keyword>
<dbReference type="CDD" id="cd06327">
    <property type="entry name" value="PBP1_SBP-like"/>
    <property type="match status" value="1"/>
</dbReference>
<organism evidence="5 6">
    <name type="scientific">Plastoroseomonas hellenica</name>
    <dbReference type="NCBI Taxonomy" id="2687306"/>
    <lineage>
        <taxon>Bacteria</taxon>
        <taxon>Pseudomonadati</taxon>
        <taxon>Pseudomonadota</taxon>
        <taxon>Alphaproteobacteria</taxon>
        <taxon>Acetobacterales</taxon>
        <taxon>Acetobacteraceae</taxon>
        <taxon>Plastoroseomonas</taxon>
    </lineage>
</organism>
<protein>
    <submittedName>
        <fullName evidence="5">ABC transporter substrate-binding protein</fullName>
    </submittedName>
</protein>
<evidence type="ECO:0000313" key="5">
    <source>
        <dbReference type="EMBL" id="MBR0668630.1"/>
    </source>
</evidence>
<accession>A0ABS5F7T1</accession>
<evidence type="ECO:0000256" key="1">
    <source>
        <dbReference type="ARBA" id="ARBA00010062"/>
    </source>
</evidence>
<reference evidence="6" key="1">
    <citation type="journal article" date="2021" name="Syst. Appl. Microbiol.">
        <title>Roseomonas hellenica sp. nov., isolated from roots of wild-growing Alkanna tinctoria.</title>
        <authorList>
            <person name="Rat A."/>
            <person name="Naranjo H.D."/>
            <person name="Lebbe L."/>
            <person name="Cnockaert M."/>
            <person name="Krigas N."/>
            <person name="Grigoriadou K."/>
            <person name="Maloupa E."/>
            <person name="Willems A."/>
        </authorList>
    </citation>
    <scope>NUCLEOTIDE SEQUENCE [LARGE SCALE GENOMIC DNA]</scope>
    <source>
        <strain evidence="6">LMG 31523</strain>
    </source>
</reference>
<keyword evidence="2" id="KW-0732">Signal</keyword>
<evidence type="ECO:0000256" key="3">
    <source>
        <dbReference type="ARBA" id="ARBA00022970"/>
    </source>
</evidence>
<name>A0ABS5F7T1_9PROT</name>
<feature type="domain" description="Leucine-binding protein" evidence="4">
    <location>
        <begin position="29"/>
        <end position="365"/>
    </location>
</feature>
<evidence type="ECO:0000256" key="2">
    <source>
        <dbReference type="ARBA" id="ARBA00022729"/>
    </source>
</evidence>
<evidence type="ECO:0000313" key="6">
    <source>
        <dbReference type="Proteomes" id="UP001196870"/>
    </source>
</evidence>
<dbReference type="Proteomes" id="UP001196870">
    <property type="component" value="Unassembled WGS sequence"/>
</dbReference>
<dbReference type="SUPFAM" id="SSF53822">
    <property type="entry name" value="Periplasmic binding protein-like I"/>
    <property type="match status" value="1"/>
</dbReference>
<sequence length="403" mass="43266">MRRREFTAAGLGIAAGALARPALAQDSGPIRIGVLTDMSGQFADQSGEGAVAAMRMAVQDCGGQLLGRPIEVVVADHQNRPDVAVARAREWYDRGGVHLIGNLINSAVALAVAGVARERNRIAIVNGSGSSRITNEGCTPNSIHYAYDTVALARGTANALLREGKTSWFFLTADYAFGHALESDTTDVVRAAGGRVAGTVRYPVESADLSSFLLRAQGSGAEVVAIAGSGTVFINAVKAAHEFGLRRRQTVVGLLTWLPDVHALGLQVAQGMVLTNGFYWDRDDATRAWAQRFFAVRNRMPHMGDAGDYSSTMHYLRAVQAAGTLDAAAVMAKMRDTPIADFFAAGGRIRADGRMVHDMYVYEVKRPEESARPWDYYKLRATIPAAEAYRPLAQSACPLVRPG</sequence>
<keyword evidence="3" id="KW-0029">Amino-acid transport</keyword>
<evidence type="ECO:0000259" key="4">
    <source>
        <dbReference type="Pfam" id="PF13458"/>
    </source>
</evidence>
<keyword evidence="3" id="KW-0813">Transport</keyword>
<dbReference type="RefSeq" id="WP_211856406.1">
    <property type="nucleotide sequence ID" value="NZ_JAAGBB010000063.1"/>
</dbReference>
<dbReference type="PANTHER" id="PTHR30483">
    <property type="entry name" value="LEUCINE-SPECIFIC-BINDING PROTEIN"/>
    <property type="match status" value="1"/>
</dbReference>
<dbReference type="Gene3D" id="3.40.50.2300">
    <property type="match status" value="2"/>
</dbReference>
<dbReference type="InterPro" id="IPR028081">
    <property type="entry name" value="Leu-bd"/>
</dbReference>
<dbReference type="EMBL" id="JAAGBB010000063">
    <property type="protein sequence ID" value="MBR0668630.1"/>
    <property type="molecule type" value="Genomic_DNA"/>
</dbReference>
<proteinExistence type="inferred from homology"/>
<dbReference type="PANTHER" id="PTHR30483:SF6">
    <property type="entry name" value="PERIPLASMIC BINDING PROTEIN OF ABC TRANSPORTER FOR NATURAL AMINO ACIDS"/>
    <property type="match status" value="1"/>
</dbReference>
<dbReference type="InterPro" id="IPR028082">
    <property type="entry name" value="Peripla_BP_I"/>
</dbReference>
<comment type="caution">
    <text evidence="5">The sequence shown here is derived from an EMBL/GenBank/DDBJ whole genome shotgun (WGS) entry which is preliminary data.</text>
</comment>
<comment type="similarity">
    <text evidence="1">Belongs to the leucine-binding protein family.</text>
</comment>
<gene>
    <name evidence="5" type="ORF">GXW71_30035</name>
</gene>
<dbReference type="InterPro" id="IPR051010">
    <property type="entry name" value="BCAA_transport"/>
</dbReference>